<dbReference type="Proteomes" id="UP001597051">
    <property type="component" value="Unassembled WGS sequence"/>
</dbReference>
<accession>A0ABW3IZC8</accession>
<organism evidence="1 2">
    <name type="scientific">Flavobacterium myungsuense</name>
    <dbReference type="NCBI Taxonomy" id="651823"/>
    <lineage>
        <taxon>Bacteria</taxon>
        <taxon>Pseudomonadati</taxon>
        <taxon>Bacteroidota</taxon>
        <taxon>Flavobacteriia</taxon>
        <taxon>Flavobacteriales</taxon>
        <taxon>Flavobacteriaceae</taxon>
        <taxon>Flavobacterium</taxon>
    </lineage>
</organism>
<dbReference type="InterPro" id="IPR010664">
    <property type="entry name" value="LipoPS_assembly_LptC-rel"/>
</dbReference>
<keyword evidence="2" id="KW-1185">Reference proteome</keyword>
<dbReference type="Gene3D" id="2.60.450.10">
    <property type="entry name" value="Lipopolysaccharide (LPS) transport protein A like domain"/>
    <property type="match status" value="1"/>
</dbReference>
<evidence type="ECO:0000313" key="2">
    <source>
        <dbReference type="Proteomes" id="UP001597051"/>
    </source>
</evidence>
<dbReference type="Pfam" id="PF06835">
    <property type="entry name" value="LptC"/>
    <property type="match status" value="1"/>
</dbReference>
<dbReference type="RefSeq" id="WP_379752886.1">
    <property type="nucleotide sequence ID" value="NZ_JBHSYB010000002.1"/>
</dbReference>
<reference evidence="2" key="1">
    <citation type="journal article" date="2019" name="Int. J. Syst. Evol. Microbiol.">
        <title>The Global Catalogue of Microorganisms (GCM) 10K type strain sequencing project: providing services to taxonomists for standard genome sequencing and annotation.</title>
        <authorList>
            <consortium name="The Broad Institute Genomics Platform"/>
            <consortium name="The Broad Institute Genome Sequencing Center for Infectious Disease"/>
            <person name="Wu L."/>
            <person name="Ma J."/>
        </authorList>
    </citation>
    <scope>NUCLEOTIDE SEQUENCE [LARGE SCALE GENOMIC DNA]</scope>
    <source>
        <strain evidence="2">CECT 7649</strain>
    </source>
</reference>
<dbReference type="EMBL" id="JBHTIZ010000005">
    <property type="protein sequence ID" value="MFD0983329.1"/>
    <property type="molecule type" value="Genomic_DNA"/>
</dbReference>
<protein>
    <submittedName>
        <fullName evidence="1">LPS export ABC transporter periplasmic protein LptC</fullName>
    </submittedName>
</protein>
<dbReference type="NCBIfam" id="TIGR04409">
    <property type="entry name" value="LptC_YrbK"/>
    <property type="match status" value="1"/>
</dbReference>
<gene>
    <name evidence="1" type="primary">lptC</name>
    <name evidence="1" type="ORF">ACFQ0S_02460</name>
</gene>
<name>A0ABW3IZC8_9FLAO</name>
<sequence length="184" mass="21246">MKYNNHKLVFFLFLIGTFLVLLGCESNFKEIQKINYSEFTPSGEADNFNLKYTDSGRIKSILISPKMLDYSNVEFPFTEFPKGIDVTLYDAKSKRTFVVADYALSFKGTDVIDLRGNVKITTETGQFLETEQLYFDQKNEWFFTQKKFKFTDPKGVSFGEGIDFSKDFKIVNSQKIKGEVDQSE</sequence>
<comment type="caution">
    <text evidence="1">The sequence shown here is derived from an EMBL/GenBank/DDBJ whole genome shotgun (WGS) entry which is preliminary data.</text>
</comment>
<proteinExistence type="predicted"/>
<dbReference type="InterPro" id="IPR026265">
    <property type="entry name" value="LptC"/>
</dbReference>
<dbReference type="PROSITE" id="PS51257">
    <property type="entry name" value="PROKAR_LIPOPROTEIN"/>
    <property type="match status" value="1"/>
</dbReference>
<evidence type="ECO:0000313" key="1">
    <source>
        <dbReference type="EMBL" id="MFD0983329.1"/>
    </source>
</evidence>